<accession>A0A941W491</accession>
<name>A0A941W491_9BACT</name>
<comment type="caution">
    <text evidence="1">The sequence shown here is derived from an EMBL/GenBank/DDBJ whole genome shotgun (WGS) entry which is preliminary data.</text>
</comment>
<organism evidence="1 2">
    <name type="scientific">Candidatus Scalindua arabica</name>
    <dbReference type="NCBI Taxonomy" id="1127984"/>
    <lineage>
        <taxon>Bacteria</taxon>
        <taxon>Pseudomonadati</taxon>
        <taxon>Planctomycetota</taxon>
        <taxon>Candidatus Brocadiia</taxon>
        <taxon>Candidatus Brocadiales</taxon>
        <taxon>Candidatus Scalinduaceae</taxon>
        <taxon>Candidatus Scalindua</taxon>
    </lineage>
</organism>
<evidence type="ECO:0000313" key="2">
    <source>
        <dbReference type="Proteomes" id="UP000722750"/>
    </source>
</evidence>
<dbReference type="EMBL" id="JAANXD010000077">
    <property type="protein sequence ID" value="MBS1258963.1"/>
    <property type="molecule type" value="Genomic_DNA"/>
</dbReference>
<reference evidence="1" key="1">
    <citation type="journal article" date="2021" name="ISME J.">
        <title>Fine-scale metabolic discontinuity in a stratified prokaryote microbiome of a Red Sea deep halocline.</title>
        <authorList>
            <person name="Michoud G."/>
            <person name="Ngugi D.K."/>
            <person name="Barozzi A."/>
            <person name="Merlino G."/>
            <person name="Calleja M.L."/>
            <person name="Delgado-Huertas A."/>
            <person name="Moran X.A.G."/>
            <person name="Daffonchio D."/>
        </authorList>
    </citation>
    <scope>NUCLEOTIDE SEQUENCE</scope>
    <source>
        <strain evidence="1">SuakinDeep_MAG55_1</strain>
    </source>
</reference>
<protein>
    <recommendedName>
        <fullName evidence="3">DUF5615 domain-containing protein</fullName>
    </recommendedName>
</protein>
<proteinExistence type="predicted"/>
<dbReference type="Proteomes" id="UP000722750">
    <property type="component" value="Unassembled WGS sequence"/>
</dbReference>
<dbReference type="AlphaFoldDB" id="A0A941W491"/>
<evidence type="ECO:0000313" key="1">
    <source>
        <dbReference type="EMBL" id="MBS1258963.1"/>
    </source>
</evidence>
<evidence type="ECO:0008006" key="3">
    <source>
        <dbReference type="Google" id="ProtNLM"/>
    </source>
</evidence>
<gene>
    <name evidence="1" type="ORF">MAG551_02027</name>
</gene>
<sequence length="53" mass="6080">MAEIKLYLDEDISHTVAEVLRSRGYVLKLGKVVFEGTPDELRQEGNIQKLYLT</sequence>